<reference evidence="3" key="1">
    <citation type="submission" date="2022-07" db="EMBL/GenBank/DDBJ databases">
        <authorList>
            <person name="Macas J."/>
            <person name="Novak P."/>
            <person name="Neumann P."/>
        </authorList>
    </citation>
    <scope>NUCLEOTIDE SEQUENCE</scope>
</reference>
<dbReference type="InterPro" id="IPR010820">
    <property type="entry name" value="DUF1421"/>
</dbReference>
<dbReference type="EMBL" id="CAMAPF010000935">
    <property type="protein sequence ID" value="CAH9125236.1"/>
    <property type="molecule type" value="Genomic_DNA"/>
</dbReference>
<feature type="compositionally biased region" description="Polar residues" evidence="1">
    <location>
        <begin position="62"/>
        <end position="75"/>
    </location>
</feature>
<sequence length="553" mass="59833">MNTSQFMDKQIMDLSTSPTAGNSKADFIDFVNTEQDLTATGPKKEEIVPSYEFHPIRPVVSSPQSLPNANSSNVSVPKAWNSADSKTSTASISIYGSHESMEPAKVIVEKNENRFDPTLISEIDHILKKYTDNLLHALEGVSARISQLETRTRQIESSMDDLKLAVGDNFGSTDGKLRHLENLVREVHTEVKVIRDKQDIAEAKMQIAAKLEVEQQVVGGHGTHPSDSLQAASAPQHSHHQQSAFPSAVAQLPSQSFPPPHHHPQQNLPSQAQIPNQQYQLNQISSVPPRESYTPAPGLTPEIPSQLYQMPLSQQIQPSPPPPPPQYQSTPQLQYSQPPQLNPAFPSANPSQSPQPKPQPSLGHHTEEASFIPPHQGYPPNIHKSPSMPSGGALSQQFYGAPPNNIYEIPSSRPGPGFSGGYGPSSVPGEPYLHSSSFSQYGSGSPSKSQLPMTMNHQSGGSGYTQLPTAKILPQAPPTASPVVGSAGSTGSGNRVPVDDVVDKVTLMGFPRDQVRETVRKLTDNGQAVDLNVVLDKLMNDGDVQPPRGWFGR</sequence>
<gene>
    <name evidence="3" type="ORF">CEPIT_LOCUS10640</name>
    <name evidence="4" type="ORF">CEPIT_LOCUS26604</name>
</gene>
<name>A0AAV0D2T7_9ASTE</name>
<evidence type="ECO:0000313" key="5">
    <source>
        <dbReference type="Proteomes" id="UP001152523"/>
    </source>
</evidence>
<feature type="domain" description="DUF1421" evidence="2">
    <location>
        <begin position="498"/>
        <end position="541"/>
    </location>
</feature>
<feature type="compositionally biased region" description="Polar residues" evidence="1">
    <location>
        <begin position="225"/>
        <end position="245"/>
    </location>
</feature>
<feature type="region of interest" description="Disordered" evidence="1">
    <location>
        <begin position="476"/>
        <end position="497"/>
    </location>
</feature>
<dbReference type="PANTHER" id="PTHR31805:SF14">
    <property type="entry name" value="RECEPTOR-LIKE KINASE, PUTATIVE (DUF1421)-RELATED"/>
    <property type="match status" value="1"/>
</dbReference>
<dbReference type="EMBL" id="CAMAPF010000060">
    <property type="protein sequence ID" value="CAH9088882.1"/>
    <property type="molecule type" value="Genomic_DNA"/>
</dbReference>
<dbReference type="Pfam" id="PF07223">
    <property type="entry name" value="DUF1421"/>
    <property type="match status" value="1"/>
</dbReference>
<evidence type="ECO:0000256" key="1">
    <source>
        <dbReference type="SAM" id="MobiDB-lite"/>
    </source>
</evidence>
<protein>
    <recommendedName>
        <fullName evidence="2">DUF1421 domain-containing protein</fullName>
    </recommendedName>
</protein>
<feature type="region of interest" description="Disordered" evidence="1">
    <location>
        <begin position="62"/>
        <end position="81"/>
    </location>
</feature>
<evidence type="ECO:0000313" key="4">
    <source>
        <dbReference type="EMBL" id="CAH9125236.1"/>
    </source>
</evidence>
<feature type="compositionally biased region" description="Polar residues" evidence="1">
    <location>
        <begin position="450"/>
        <end position="463"/>
    </location>
</feature>
<keyword evidence="5" id="KW-1185">Reference proteome</keyword>
<feature type="region of interest" description="Disordered" evidence="1">
    <location>
        <begin position="219"/>
        <end position="269"/>
    </location>
</feature>
<dbReference type="Proteomes" id="UP001152523">
    <property type="component" value="Unassembled WGS sequence"/>
</dbReference>
<proteinExistence type="predicted"/>
<evidence type="ECO:0000259" key="2">
    <source>
        <dbReference type="Pfam" id="PF07223"/>
    </source>
</evidence>
<feature type="compositionally biased region" description="Low complexity" evidence="1">
    <location>
        <begin position="424"/>
        <end position="449"/>
    </location>
</feature>
<accession>A0AAV0D2T7</accession>
<evidence type="ECO:0000313" key="3">
    <source>
        <dbReference type="EMBL" id="CAH9088882.1"/>
    </source>
</evidence>
<dbReference type="PANTHER" id="PTHR31805">
    <property type="entry name" value="RECEPTOR-LIKE KINASE, PUTATIVE (DUF1421)-RELATED"/>
    <property type="match status" value="1"/>
</dbReference>
<feature type="region of interest" description="Disordered" evidence="1">
    <location>
        <begin position="313"/>
        <end position="463"/>
    </location>
</feature>
<dbReference type="AlphaFoldDB" id="A0AAV0D2T7"/>
<organism evidence="3 5">
    <name type="scientific">Cuscuta epithymum</name>
    <dbReference type="NCBI Taxonomy" id="186058"/>
    <lineage>
        <taxon>Eukaryota</taxon>
        <taxon>Viridiplantae</taxon>
        <taxon>Streptophyta</taxon>
        <taxon>Embryophyta</taxon>
        <taxon>Tracheophyta</taxon>
        <taxon>Spermatophyta</taxon>
        <taxon>Magnoliopsida</taxon>
        <taxon>eudicotyledons</taxon>
        <taxon>Gunneridae</taxon>
        <taxon>Pentapetalae</taxon>
        <taxon>asterids</taxon>
        <taxon>lamiids</taxon>
        <taxon>Solanales</taxon>
        <taxon>Convolvulaceae</taxon>
        <taxon>Cuscuteae</taxon>
        <taxon>Cuscuta</taxon>
        <taxon>Cuscuta subgen. Cuscuta</taxon>
    </lineage>
</organism>
<comment type="caution">
    <text evidence="3">The sequence shown here is derived from an EMBL/GenBank/DDBJ whole genome shotgun (WGS) entry which is preliminary data.</text>
</comment>
<feature type="compositionally biased region" description="Low complexity" evidence="1">
    <location>
        <begin position="327"/>
        <end position="352"/>
    </location>
</feature>